<comment type="caution">
    <text evidence="2">The sequence shown here is derived from an EMBL/GenBank/DDBJ whole genome shotgun (WGS) entry which is preliminary data.</text>
</comment>
<reference evidence="3" key="2">
    <citation type="submission" date="2024-04" db="EMBL/GenBank/DDBJ databases">
        <authorList>
            <person name="Chen Y."/>
            <person name="Shah S."/>
            <person name="Dougan E. K."/>
            <person name="Thang M."/>
            <person name="Chan C."/>
        </authorList>
    </citation>
    <scope>NUCLEOTIDE SEQUENCE [LARGE SCALE GENOMIC DNA]</scope>
</reference>
<evidence type="ECO:0000313" key="2">
    <source>
        <dbReference type="EMBL" id="CAI4019080.1"/>
    </source>
</evidence>
<organism evidence="2">
    <name type="scientific">Cladocopium goreaui</name>
    <dbReference type="NCBI Taxonomy" id="2562237"/>
    <lineage>
        <taxon>Eukaryota</taxon>
        <taxon>Sar</taxon>
        <taxon>Alveolata</taxon>
        <taxon>Dinophyceae</taxon>
        <taxon>Suessiales</taxon>
        <taxon>Symbiodiniaceae</taxon>
        <taxon>Cladocopium</taxon>
    </lineage>
</organism>
<sequence>MKSSLAGTPNSSETNEAQVADSGASTATEELCPDDLCPADFVGCWLDSNGNTIHVMPSRASNSWLVAHLNRSGQRQLRLNLWRSEATSQWVCGNARLEECARDQLLWRFGSGRTSTWVRSEAVGNHQAWQNFSSEDGYGPWQNAPAGKSLPKAASYDTPGAGEVISLSDVAKMISNGTVDTMFVPEKQQDKTHVLFHHSKEQTSLGVLAHSFLTCYNLFTGHELTKTQRSSKMPSFSAVSIGSLAMLKGQLSQLGMF</sequence>
<dbReference type="EMBL" id="CAMXCT030006731">
    <property type="protein sequence ID" value="CAL4806392.1"/>
    <property type="molecule type" value="Genomic_DNA"/>
</dbReference>
<keyword evidence="4" id="KW-1185">Reference proteome</keyword>
<accession>A0A9P1GQC0</accession>
<protein>
    <submittedName>
        <fullName evidence="2">Uncharacterized protein</fullName>
    </submittedName>
</protein>
<dbReference type="OrthoDB" id="10311763at2759"/>
<name>A0A9P1GQC0_9DINO</name>
<gene>
    <name evidence="2" type="ORF">C1SCF055_LOCUS43602</name>
</gene>
<feature type="region of interest" description="Disordered" evidence="1">
    <location>
        <begin position="1"/>
        <end position="25"/>
    </location>
</feature>
<dbReference type="AlphaFoldDB" id="A0A9P1GQC0"/>
<proteinExistence type="predicted"/>
<dbReference type="EMBL" id="CAMXCT010006731">
    <property type="protein sequence ID" value="CAI4019080.1"/>
    <property type="molecule type" value="Genomic_DNA"/>
</dbReference>
<evidence type="ECO:0000256" key="1">
    <source>
        <dbReference type="SAM" id="MobiDB-lite"/>
    </source>
</evidence>
<dbReference type="Proteomes" id="UP001152797">
    <property type="component" value="Unassembled WGS sequence"/>
</dbReference>
<reference evidence="2" key="1">
    <citation type="submission" date="2022-10" db="EMBL/GenBank/DDBJ databases">
        <authorList>
            <person name="Chen Y."/>
            <person name="Dougan E. K."/>
            <person name="Chan C."/>
            <person name="Rhodes N."/>
            <person name="Thang M."/>
        </authorList>
    </citation>
    <scope>NUCLEOTIDE SEQUENCE</scope>
</reference>
<evidence type="ECO:0000313" key="3">
    <source>
        <dbReference type="EMBL" id="CAL1172455.1"/>
    </source>
</evidence>
<dbReference type="EMBL" id="CAMXCT020006731">
    <property type="protein sequence ID" value="CAL1172455.1"/>
    <property type="molecule type" value="Genomic_DNA"/>
</dbReference>
<evidence type="ECO:0000313" key="4">
    <source>
        <dbReference type="Proteomes" id="UP001152797"/>
    </source>
</evidence>